<gene>
    <name evidence="2" type="ORF">SCALIN_C28_0380</name>
</gene>
<dbReference type="Pfam" id="PF00578">
    <property type="entry name" value="AhpC-TSA"/>
    <property type="match status" value="1"/>
</dbReference>
<feature type="domain" description="Thioredoxin" evidence="1">
    <location>
        <begin position="167"/>
        <end position="313"/>
    </location>
</feature>
<dbReference type="Gene3D" id="1.25.40.10">
    <property type="entry name" value="Tetratricopeptide repeat domain"/>
    <property type="match status" value="1"/>
</dbReference>
<dbReference type="SUPFAM" id="SSF48452">
    <property type="entry name" value="TPR-like"/>
    <property type="match status" value="1"/>
</dbReference>
<sequence length="314" mass="35476">MKKEKFMIPTVVIMFLTLCLTFNNIAVGELRQDPDAAMELNTIRKNLGTYSKMKPGDAKDYYEEALNELQAIVDMFAGTHEALEATFYIGATHNIMRNFIEAIAYFDEVLALQNEIDQNFKARLLYFKAQALIGSGNISGAKDVITELRIIEPGAANAFGKELGGTIRLGMHAPDFHTKDYKGNPISLSDFKGKIVVMNFWATWNDNCIEKISETKQLYRKFKGPGIQFIGISLDDEIDDLKGVLLQRNIEWSQIFEGMRYKGMMSKLFDVRQIPIIFVLDQQGRVQYIGNSVDKITQIISTLVVRGDKKPGGY</sequence>
<dbReference type="OrthoDB" id="252709at2"/>
<dbReference type="Proteomes" id="UP000218542">
    <property type="component" value="Unassembled WGS sequence"/>
</dbReference>
<reference evidence="3" key="1">
    <citation type="journal article" date="2017" name="Environ. Microbiol. Rep.">
        <title>Genetic Diversity of Marine Anaerobic Ammonium-Oxidizing Bacteria as Revealed by Genomic and Proteomic Analyses of 'Candidatus Scalindua japonica'.</title>
        <authorList>
            <person name="Oshiki M."/>
            <person name="Mizuto K."/>
            <person name="Kimura Z."/>
            <person name="Kindaichi T."/>
            <person name="Satoh H."/>
            <person name="Okabe S."/>
        </authorList>
    </citation>
    <scope>NUCLEOTIDE SEQUENCE [LARGE SCALE GENOMIC DNA]</scope>
    <source>
        <strain evidence="3">husup-a2</strain>
    </source>
</reference>
<keyword evidence="3" id="KW-1185">Reference proteome</keyword>
<dbReference type="InterPro" id="IPR050553">
    <property type="entry name" value="Thioredoxin_ResA/DsbE_sf"/>
</dbReference>
<dbReference type="GO" id="GO:0016209">
    <property type="term" value="F:antioxidant activity"/>
    <property type="evidence" value="ECO:0007669"/>
    <property type="project" value="InterPro"/>
</dbReference>
<dbReference type="SUPFAM" id="SSF52833">
    <property type="entry name" value="Thioredoxin-like"/>
    <property type="match status" value="1"/>
</dbReference>
<accession>A0A286U224</accession>
<organism evidence="2 3">
    <name type="scientific">Candidatus Scalindua japonica</name>
    <dbReference type="NCBI Taxonomy" id="1284222"/>
    <lineage>
        <taxon>Bacteria</taxon>
        <taxon>Pseudomonadati</taxon>
        <taxon>Planctomycetota</taxon>
        <taxon>Candidatus Brocadiia</taxon>
        <taxon>Candidatus Brocadiales</taxon>
        <taxon>Candidatus Scalinduaceae</taxon>
        <taxon>Candidatus Scalindua</taxon>
    </lineage>
</organism>
<proteinExistence type="predicted"/>
<evidence type="ECO:0000313" key="3">
    <source>
        <dbReference type="Proteomes" id="UP000218542"/>
    </source>
</evidence>
<dbReference type="PROSITE" id="PS51352">
    <property type="entry name" value="THIOREDOXIN_2"/>
    <property type="match status" value="1"/>
</dbReference>
<dbReference type="Gene3D" id="3.40.30.10">
    <property type="entry name" value="Glutaredoxin"/>
    <property type="match status" value="1"/>
</dbReference>
<dbReference type="CDD" id="cd02966">
    <property type="entry name" value="TlpA_like_family"/>
    <property type="match status" value="1"/>
</dbReference>
<dbReference type="GO" id="GO:0006950">
    <property type="term" value="P:response to stress"/>
    <property type="evidence" value="ECO:0007669"/>
    <property type="project" value="UniProtKB-ARBA"/>
</dbReference>
<dbReference type="InterPro" id="IPR013766">
    <property type="entry name" value="Thioredoxin_domain"/>
</dbReference>
<dbReference type="PANTHER" id="PTHR42852">
    <property type="entry name" value="THIOL:DISULFIDE INTERCHANGE PROTEIN DSBE"/>
    <property type="match status" value="1"/>
</dbReference>
<dbReference type="InterPro" id="IPR036249">
    <property type="entry name" value="Thioredoxin-like_sf"/>
</dbReference>
<evidence type="ECO:0000313" key="2">
    <source>
        <dbReference type="EMBL" id="GAX62176.1"/>
    </source>
</evidence>
<dbReference type="EMBL" id="BAOS01000028">
    <property type="protein sequence ID" value="GAX62176.1"/>
    <property type="molecule type" value="Genomic_DNA"/>
</dbReference>
<dbReference type="GO" id="GO:0016491">
    <property type="term" value="F:oxidoreductase activity"/>
    <property type="evidence" value="ECO:0007669"/>
    <property type="project" value="InterPro"/>
</dbReference>
<dbReference type="AlphaFoldDB" id="A0A286U224"/>
<dbReference type="RefSeq" id="WP_096895545.1">
    <property type="nucleotide sequence ID" value="NZ_BAOS01000028.1"/>
</dbReference>
<name>A0A286U224_9BACT</name>
<evidence type="ECO:0000259" key="1">
    <source>
        <dbReference type="PROSITE" id="PS51352"/>
    </source>
</evidence>
<keyword evidence="2" id="KW-0413">Isomerase</keyword>
<dbReference type="PANTHER" id="PTHR42852:SF13">
    <property type="entry name" value="PROTEIN DIPZ"/>
    <property type="match status" value="1"/>
</dbReference>
<dbReference type="InterPro" id="IPR000866">
    <property type="entry name" value="AhpC/TSA"/>
</dbReference>
<protein>
    <submittedName>
        <fullName evidence="2">Thiol-disulfide isomerase and thioredoxin</fullName>
    </submittedName>
</protein>
<dbReference type="GO" id="GO:0016853">
    <property type="term" value="F:isomerase activity"/>
    <property type="evidence" value="ECO:0007669"/>
    <property type="project" value="UniProtKB-KW"/>
</dbReference>
<comment type="caution">
    <text evidence="2">The sequence shown here is derived from an EMBL/GenBank/DDBJ whole genome shotgun (WGS) entry which is preliminary data.</text>
</comment>
<dbReference type="InterPro" id="IPR011990">
    <property type="entry name" value="TPR-like_helical_dom_sf"/>
</dbReference>